<dbReference type="InterPro" id="IPR017850">
    <property type="entry name" value="Alkaline_phosphatase_core_sf"/>
</dbReference>
<dbReference type="EMBL" id="CP000473">
    <property type="protein sequence ID" value="ABJ81215.1"/>
    <property type="molecule type" value="Genomic_DNA"/>
</dbReference>
<reference evidence="1" key="1">
    <citation type="submission" date="2006-10" db="EMBL/GenBank/DDBJ databases">
        <title>Complete sequence of Solibacter usitatus Ellin6076.</title>
        <authorList>
            <consortium name="US DOE Joint Genome Institute"/>
            <person name="Copeland A."/>
            <person name="Lucas S."/>
            <person name="Lapidus A."/>
            <person name="Barry K."/>
            <person name="Detter J.C."/>
            <person name="Glavina del Rio T."/>
            <person name="Hammon N."/>
            <person name="Israni S."/>
            <person name="Dalin E."/>
            <person name="Tice H."/>
            <person name="Pitluck S."/>
            <person name="Thompson L.S."/>
            <person name="Brettin T."/>
            <person name="Bruce D."/>
            <person name="Han C."/>
            <person name="Tapia R."/>
            <person name="Gilna P."/>
            <person name="Schmutz J."/>
            <person name="Larimer F."/>
            <person name="Land M."/>
            <person name="Hauser L."/>
            <person name="Kyrpides N."/>
            <person name="Mikhailova N."/>
            <person name="Janssen P.H."/>
            <person name="Kuske C.R."/>
            <person name="Richardson P."/>
        </authorList>
    </citation>
    <scope>NUCLEOTIDE SEQUENCE</scope>
    <source>
        <strain evidence="1">Ellin6076</strain>
    </source>
</reference>
<dbReference type="Gene3D" id="3.40.720.10">
    <property type="entry name" value="Alkaline Phosphatase, subunit A"/>
    <property type="match status" value="1"/>
</dbReference>
<dbReference type="SUPFAM" id="SSF53649">
    <property type="entry name" value="Alkaline phosphatase-like"/>
    <property type="match status" value="1"/>
</dbReference>
<proteinExistence type="predicted"/>
<gene>
    <name evidence="1" type="ordered locus">Acid_0201</name>
</gene>
<organism evidence="1">
    <name type="scientific">Solibacter usitatus (strain Ellin6076)</name>
    <dbReference type="NCBI Taxonomy" id="234267"/>
    <lineage>
        <taxon>Bacteria</taxon>
        <taxon>Pseudomonadati</taxon>
        <taxon>Acidobacteriota</taxon>
        <taxon>Terriglobia</taxon>
        <taxon>Bryobacterales</taxon>
        <taxon>Solibacteraceae</taxon>
        <taxon>Candidatus Solibacter</taxon>
    </lineage>
</organism>
<dbReference type="KEGG" id="sus:Acid_0201"/>
<dbReference type="AlphaFoldDB" id="Q02CK1"/>
<dbReference type="eggNOG" id="COG3119">
    <property type="taxonomic scope" value="Bacteria"/>
</dbReference>
<name>Q02CK1_SOLUE</name>
<accession>Q02CK1</accession>
<evidence type="ECO:0000313" key="1">
    <source>
        <dbReference type="EMBL" id="ABJ81215.1"/>
    </source>
</evidence>
<protein>
    <submittedName>
        <fullName evidence="1">Uncharacterized protein</fullName>
    </submittedName>
</protein>
<dbReference type="HOGENOM" id="CLU_1766802_0_0_0"/>
<dbReference type="InParanoid" id="Q02CK1"/>
<sequence>MRRFSCGYAGDEFTKKPRTASSHPALTGWASINSGPTTISITCTTTRLISGNTPHREIHTQYEPDSQTAMATDYLKGRRPNRTPMPGRLRRRITPVGQLQQGYYAMSADIDRSHGRRARYIFYEEACRVPFLVRWPGWIRPGATDHF</sequence>